<keyword evidence="7" id="KW-0175">Coiled coil</keyword>
<keyword evidence="8" id="KW-0472">Membrane</keyword>
<evidence type="ECO:0000256" key="1">
    <source>
        <dbReference type="ARBA" id="ARBA00000085"/>
    </source>
</evidence>
<evidence type="ECO:0000256" key="3">
    <source>
        <dbReference type="ARBA" id="ARBA00012438"/>
    </source>
</evidence>
<dbReference type="SMART" id="SM00387">
    <property type="entry name" value="HATPase_c"/>
    <property type="match status" value="1"/>
</dbReference>
<dbReference type="Proteomes" id="UP001501671">
    <property type="component" value="Unassembled WGS sequence"/>
</dbReference>
<evidence type="ECO:0000256" key="7">
    <source>
        <dbReference type="SAM" id="Coils"/>
    </source>
</evidence>
<dbReference type="InterPro" id="IPR048760">
    <property type="entry name" value="VP0354-like_sensor_dom"/>
</dbReference>
<dbReference type="PROSITE" id="PS50109">
    <property type="entry name" value="HIS_KIN"/>
    <property type="match status" value="1"/>
</dbReference>
<comment type="subcellular location">
    <subcellularLocation>
        <location evidence="2">Cell membrane</location>
        <topology evidence="2">Multi-pass membrane protein</topology>
    </subcellularLocation>
</comment>
<keyword evidence="5 8" id="KW-0812">Transmembrane</keyword>
<feature type="domain" description="Histidine kinase" evidence="9">
    <location>
        <begin position="382"/>
        <end position="616"/>
    </location>
</feature>
<proteinExistence type="predicted"/>
<dbReference type="InterPro" id="IPR004358">
    <property type="entry name" value="Sig_transdc_His_kin-like_C"/>
</dbReference>
<feature type="transmembrane region" description="Helical" evidence="8">
    <location>
        <begin position="9"/>
        <end position="28"/>
    </location>
</feature>
<dbReference type="Pfam" id="PF02518">
    <property type="entry name" value="HATPase_c"/>
    <property type="match status" value="1"/>
</dbReference>
<protein>
    <recommendedName>
        <fullName evidence="3">histidine kinase</fullName>
        <ecNumber evidence="3">2.7.13.3</ecNumber>
    </recommendedName>
</protein>
<evidence type="ECO:0000256" key="6">
    <source>
        <dbReference type="ARBA" id="ARBA00022989"/>
    </source>
</evidence>
<comment type="catalytic activity">
    <reaction evidence="1">
        <text>ATP + protein L-histidine = ADP + protein N-phospho-L-histidine.</text>
        <dbReference type="EC" id="2.7.13.3"/>
    </reaction>
</comment>
<dbReference type="SUPFAM" id="SSF103190">
    <property type="entry name" value="Sensory domain-like"/>
    <property type="match status" value="2"/>
</dbReference>
<dbReference type="InterPro" id="IPR005467">
    <property type="entry name" value="His_kinase_dom"/>
</dbReference>
<evidence type="ECO:0000313" key="10">
    <source>
        <dbReference type="EMBL" id="GAA4341372.1"/>
    </source>
</evidence>
<keyword evidence="11" id="KW-1185">Reference proteome</keyword>
<dbReference type="Gene3D" id="3.30.565.10">
    <property type="entry name" value="Histidine kinase-like ATPase, C-terminal domain"/>
    <property type="match status" value="1"/>
</dbReference>
<keyword evidence="4" id="KW-1003">Cell membrane</keyword>
<dbReference type="Gene3D" id="1.10.287.130">
    <property type="match status" value="1"/>
</dbReference>
<evidence type="ECO:0000256" key="8">
    <source>
        <dbReference type="SAM" id="Phobius"/>
    </source>
</evidence>
<evidence type="ECO:0000313" key="11">
    <source>
        <dbReference type="Proteomes" id="UP001501671"/>
    </source>
</evidence>
<organism evidence="10 11">
    <name type="scientific">Pigmentiphaga soli</name>
    <dbReference type="NCBI Taxonomy" id="1007095"/>
    <lineage>
        <taxon>Bacteria</taxon>
        <taxon>Pseudomonadati</taxon>
        <taxon>Pseudomonadota</taxon>
        <taxon>Betaproteobacteria</taxon>
        <taxon>Burkholderiales</taxon>
        <taxon>Alcaligenaceae</taxon>
        <taxon>Pigmentiphaga</taxon>
    </lineage>
</organism>
<dbReference type="CDD" id="cd00075">
    <property type="entry name" value="HATPase"/>
    <property type="match status" value="1"/>
</dbReference>
<dbReference type="PRINTS" id="PR00344">
    <property type="entry name" value="BCTRLSENSOR"/>
</dbReference>
<dbReference type="SUPFAM" id="SSF55874">
    <property type="entry name" value="ATPase domain of HSP90 chaperone/DNA topoisomerase II/histidine kinase"/>
    <property type="match status" value="1"/>
</dbReference>
<dbReference type="Gene3D" id="3.30.450.20">
    <property type="entry name" value="PAS domain"/>
    <property type="match status" value="2"/>
</dbReference>
<evidence type="ECO:0000256" key="4">
    <source>
        <dbReference type="ARBA" id="ARBA00022475"/>
    </source>
</evidence>
<dbReference type="PANTHER" id="PTHR43065:SF47">
    <property type="match status" value="1"/>
</dbReference>
<keyword evidence="6 8" id="KW-1133">Transmembrane helix</keyword>
<accession>A0ABP8HMK4</accession>
<dbReference type="EC" id="2.7.13.3" evidence="3"/>
<sequence length="625" mass="68051">MLRFVKRRLPLIVVPWVAVIALGFPLLWQTIDATVEGPLTRDRDDTLRESADILSRTIDNASRDTLFLSDVLGRLPAADEAGQSMLDALFATFAASSRAYERVRWIDERGRERIRVDSRNGGAALAAPAGQRQRERQPYFIGAAELPPGSVYLSAIQLNDEDGAVAQPHLPVLRVATPVLQAGVRRGVVVIDYQAGRLLQRLAGLSNRQGISVYLANDAGYWIHGPAPADDWAWQLGAPQRTLAQTHPGLWRAMRLRQQGVFDDRSGSWAFARFEPGGADAELPLAARDLDLYLLVNINPGQLRALAWRWQPALIVLMALTALSAAYYAVSMLRGMAKEERQRRELQAANESLAAANERLRSMQKDLVRAERLSSLGMVVAGVAHELNTPLGSATLALSTVRQHLATLRGRLAAGLRKSDLERFLQNGEHGLELAAAAIRRSSGIVQRFKQVAVDRSTMERRSFDLAQAIIDAEPRLALWSPDDPVALKLDLEPGLAMDSYPGPLGQVIANLLDNALKHAFADGSPGLITIRSRAQGAGHVSIRFSDNGAGIPEKNLQAVFEPFFTTSRHRGGTGLGLHISHQLVTEVLGGSIAALNQGADGRHGTTFVLHLPRRAPDRPPEAAG</sequence>
<evidence type="ECO:0000256" key="2">
    <source>
        <dbReference type="ARBA" id="ARBA00004651"/>
    </source>
</evidence>
<reference evidence="11" key="1">
    <citation type="journal article" date="2019" name="Int. J. Syst. Evol. Microbiol.">
        <title>The Global Catalogue of Microorganisms (GCM) 10K type strain sequencing project: providing services to taxonomists for standard genome sequencing and annotation.</title>
        <authorList>
            <consortium name="The Broad Institute Genomics Platform"/>
            <consortium name="The Broad Institute Genome Sequencing Center for Infectious Disease"/>
            <person name="Wu L."/>
            <person name="Ma J."/>
        </authorList>
    </citation>
    <scope>NUCLEOTIDE SEQUENCE [LARGE SCALE GENOMIC DNA]</scope>
    <source>
        <strain evidence="11">JCM 17666</strain>
    </source>
</reference>
<dbReference type="RefSeq" id="WP_345251877.1">
    <property type="nucleotide sequence ID" value="NZ_BAABFO010000029.1"/>
</dbReference>
<dbReference type="PANTHER" id="PTHR43065">
    <property type="entry name" value="SENSOR HISTIDINE KINASE"/>
    <property type="match status" value="1"/>
</dbReference>
<gene>
    <name evidence="10" type="ORF">GCM10023144_42020</name>
</gene>
<name>A0ABP8HMK4_9BURK</name>
<dbReference type="InterPro" id="IPR036890">
    <property type="entry name" value="HATPase_C_sf"/>
</dbReference>
<feature type="coiled-coil region" evidence="7">
    <location>
        <begin position="336"/>
        <end position="373"/>
    </location>
</feature>
<dbReference type="Pfam" id="PF21623">
    <property type="entry name" value="HK_sensor_dom_bact"/>
    <property type="match status" value="1"/>
</dbReference>
<dbReference type="EMBL" id="BAABFO010000029">
    <property type="protein sequence ID" value="GAA4341372.1"/>
    <property type="molecule type" value="Genomic_DNA"/>
</dbReference>
<dbReference type="InterPro" id="IPR036097">
    <property type="entry name" value="HisK_dim/P_sf"/>
</dbReference>
<dbReference type="SUPFAM" id="SSF47384">
    <property type="entry name" value="Homodimeric domain of signal transducing histidine kinase"/>
    <property type="match status" value="1"/>
</dbReference>
<evidence type="ECO:0000256" key="5">
    <source>
        <dbReference type="ARBA" id="ARBA00022692"/>
    </source>
</evidence>
<evidence type="ECO:0000259" key="9">
    <source>
        <dbReference type="PROSITE" id="PS50109"/>
    </source>
</evidence>
<comment type="caution">
    <text evidence="10">The sequence shown here is derived from an EMBL/GenBank/DDBJ whole genome shotgun (WGS) entry which is preliminary data.</text>
</comment>
<dbReference type="InterPro" id="IPR003594">
    <property type="entry name" value="HATPase_dom"/>
</dbReference>
<dbReference type="InterPro" id="IPR029151">
    <property type="entry name" value="Sensor-like_sf"/>
</dbReference>